<evidence type="ECO:0000256" key="7">
    <source>
        <dbReference type="ARBA" id="ARBA00023015"/>
    </source>
</evidence>
<keyword evidence="3" id="KW-0479">Metal-binding</keyword>
<dbReference type="InterPro" id="IPR036236">
    <property type="entry name" value="Znf_C2H2_sf"/>
</dbReference>
<comment type="function">
    <text evidence="1">May be involved in transcriptional regulation.</text>
</comment>
<sequence length="423" mass="46855">MASRVSLHSQLSSIIETMAMSALMQVCELVDEDSAELRLGLSQLLAANSALVEKVNSLECELSTVRSEAPRLCKTNCSVGVQTVCHTDGDAYVSGSPTIEGIFGKDWCMNLWKDRDPYSFAGDSPQCSDSVATESNEISVTEIKEEDCVKEAPSNCQETLCTEENEESTAEEPEILSVGNLAHGSTCSLSLDQDGEQVVCAGGMEAPLMQMISINDTEDAFSTLNSPIEEEDDITFPEEIQQELMINTKDGRRNSENIAALDELLDDFNMPGVESAGNQEKEIFTCQICSRTFFHKRTLTLHMKSHKSNFCNICKQHFLRKNKLKSHTCMSQVQPHRDSKSCEICGKTFANPSAVRIHYVVHTGEKPHRCGLCGKGFTQKGNLKCHIRIHTGEKPFCCIKCGKTFTQKVNLNHHLMGHKDLKD</sequence>
<dbReference type="AlphaFoldDB" id="A0AAN7X726"/>
<dbReference type="FunFam" id="3.30.160.60:FF:000912">
    <property type="entry name" value="Zinc finger protein 660"/>
    <property type="match status" value="1"/>
</dbReference>
<evidence type="ECO:0000256" key="3">
    <source>
        <dbReference type="ARBA" id="ARBA00022723"/>
    </source>
</evidence>
<evidence type="ECO:0000256" key="10">
    <source>
        <dbReference type="ARBA" id="ARBA00023242"/>
    </source>
</evidence>
<dbReference type="PROSITE" id="PS00028">
    <property type="entry name" value="ZINC_FINGER_C2H2_1"/>
    <property type="match status" value="4"/>
</dbReference>
<reference evidence="14 15" key="2">
    <citation type="journal article" date="2023" name="Mol. Biol. Evol.">
        <title>Genomics of Secondarily Temperate Adaptation in the Only Non-Antarctic Icefish.</title>
        <authorList>
            <person name="Rivera-Colon A.G."/>
            <person name="Rayamajhi N."/>
            <person name="Minhas B.F."/>
            <person name="Madrigal G."/>
            <person name="Bilyk K.T."/>
            <person name="Yoon V."/>
            <person name="Hune M."/>
            <person name="Gregory S."/>
            <person name="Cheng C.H.C."/>
            <person name="Catchen J.M."/>
        </authorList>
    </citation>
    <scope>NUCLEOTIDE SEQUENCE [LARGE SCALE GENOMIC DNA]</scope>
    <source>
        <strain evidence="14">JMC-PN-2008</strain>
    </source>
</reference>
<keyword evidence="12" id="KW-0175">Coiled coil</keyword>
<reference evidence="14 15" key="1">
    <citation type="journal article" date="2023" name="Genes (Basel)">
        <title>Chromosome-Level Genome Assembly and Circadian Gene Repertoire of the Patagonia Blennie Eleginops maclovinus-The Closest Ancestral Proxy of Antarctic Cryonotothenioids.</title>
        <authorList>
            <person name="Cheng C.C."/>
            <person name="Rivera-Colon A.G."/>
            <person name="Minhas B.F."/>
            <person name="Wilson L."/>
            <person name="Rayamajhi N."/>
            <person name="Vargas-Chacoff L."/>
            <person name="Catchen J.M."/>
        </authorList>
    </citation>
    <scope>NUCLEOTIDE SEQUENCE [LARGE SCALE GENOMIC DNA]</scope>
    <source>
        <strain evidence="14">JMC-PN-2008</strain>
    </source>
</reference>
<organism evidence="14 15">
    <name type="scientific">Eleginops maclovinus</name>
    <name type="common">Patagonian blennie</name>
    <name type="synonym">Eleginus maclovinus</name>
    <dbReference type="NCBI Taxonomy" id="56733"/>
    <lineage>
        <taxon>Eukaryota</taxon>
        <taxon>Metazoa</taxon>
        <taxon>Chordata</taxon>
        <taxon>Craniata</taxon>
        <taxon>Vertebrata</taxon>
        <taxon>Euteleostomi</taxon>
        <taxon>Actinopterygii</taxon>
        <taxon>Neopterygii</taxon>
        <taxon>Teleostei</taxon>
        <taxon>Neoteleostei</taxon>
        <taxon>Acanthomorphata</taxon>
        <taxon>Eupercaria</taxon>
        <taxon>Perciformes</taxon>
        <taxon>Notothenioidei</taxon>
        <taxon>Eleginopidae</taxon>
        <taxon>Eleginops</taxon>
    </lineage>
</organism>
<evidence type="ECO:0000259" key="13">
    <source>
        <dbReference type="PROSITE" id="PS50157"/>
    </source>
</evidence>
<gene>
    <name evidence="14" type="ORF">PBY51_007773</name>
</gene>
<keyword evidence="9" id="KW-0804">Transcription</keyword>
<dbReference type="GO" id="GO:0010468">
    <property type="term" value="P:regulation of gene expression"/>
    <property type="evidence" value="ECO:0007669"/>
    <property type="project" value="TreeGrafter"/>
</dbReference>
<dbReference type="Proteomes" id="UP001346869">
    <property type="component" value="Unassembled WGS sequence"/>
</dbReference>
<dbReference type="Pfam" id="PF00096">
    <property type="entry name" value="zf-C2H2"/>
    <property type="match status" value="4"/>
</dbReference>
<evidence type="ECO:0000256" key="9">
    <source>
        <dbReference type="ARBA" id="ARBA00023163"/>
    </source>
</evidence>
<accession>A0AAN7X726</accession>
<keyword evidence="8" id="KW-0238">DNA-binding</keyword>
<dbReference type="InterPro" id="IPR013087">
    <property type="entry name" value="Znf_C2H2_type"/>
</dbReference>
<feature type="domain" description="C2H2-type" evidence="13">
    <location>
        <begin position="284"/>
        <end position="306"/>
    </location>
</feature>
<protein>
    <recommendedName>
        <fullName evidence="13">C2H2-type domain-containing protein</fullName>
    </recommendedName>
</protein>
<evidence type="ECO:0000313" key="14">
    <source>
        <dbReference type="EMBL" id="KAK5856157.1"/>
    </source>
</evidence>
<evidence type="ECO:0000313" key="15">
    <source>
        <dbReference type="Proteomes" id="UP001346869"/>
    </source>
</evidence>
<dbReference type="GO" id="GO:0008270">
    <property type="term" value="F:zinc ion binding"/>
    <property type="evidence" value="ECO:0007669"/>
    <property type="project" value="UniProtKB-KW"/>
</dbReference>
<comment type="subcellular location">
    <subcellularLocation>
        <location evidence="2">Nucleus</location>
    </subcellularLocation>
</comment>
<dbReference type="SUPFAM" id="SSF57667">
    <property type="entry name" value="beta-beta-alpha zinc fingers"/>
    <property type="match status" value="3"/>
</dbReference>
<evidence type="ECO:0000256" key="1">
    <source>
        <dbReference type="ARBA" id="ARBA00003767"/>
    </source>
</evidence>
<keyword evidence="5 11" id="KW-0863">Zinc-finger</keyword>
<dbReference type="PROSITE" id="PS50157">
    <property type="entry name" value="ZINC_FINGER_C2H2_2"/>
    <property type="match status" value="4"/>
</dbReference>
<dbReference type="FunFam" id="3.30.160.60:FF:000097">
    <property type="entry name" value="Zinc finger protein"/>
    <property type="match status" value="1"/>
</dbReference>
<keyword evidence="4" id="KW-0677">Repeat</keyword>
<dbReference type="GO" id="GO:0005634">
    <property type="term" value="C:nucleus"/>
    <property type="evidence" value="ECO:0007669"/>
    <property type="project" value="UniProtKB-SubCell"/>
</dbReference>
<dbReference type="InterPro" id="IPR050331">
    <property type="entry name" value="Zinc_finger"/>
</dbReference>
<name>A0AAN7X726_ELEMC</name>
<feature type="domain" description="C2H2-type" evidence="13">
    <location>
        <begin position="340"/>
        <end position="367"/>
    </location>
</feature>
<keyword evidence="7" id="KW-0805">Transcription regulation</keyword>
<dbReference type="EMBL" id="JAUZQC010000017">
    <property type="protein sequence ID" value="KAK5856157.1"/>
    <property type="molecule type" value="Genomic_DNA"/>
</dbReference>
<keyword evidence="15" id="KW-1185">Reference proteome</keyword>
<feature type="domain" description="C2H2-type" evidence="13">
    <location>
        <begin position="368"/>
        <end position="395"/>
    </location>
</feature>
<evidence type="ECO:0000256" key="4">
    <source>
        <dbReference type="ARBA" id="ARBA00022737"/>
    </source>
</evidence>
<evidence type="ECO:0000256" key="2">
    <source>
        <dbReference type="ARBA" id="ARBA00004123"/>
    </source>
</evidence>
<feature type="coiled-coil region" evidence="12">
    <location>
        <begin position="41"/>
        <end position="68"/>
    </location>
</feature>
<keyword evidence="10" id="KW-0539">Nucleus</keyword>
<comment type="caution">
    <text evidence="14">The sequence shown here is derived from an EMBL/GenBank/DDBJ whole genome shotgun (WGS) entry which is preliminary data.</text>
</comment>
<dbReference type="Gene3D" id="3.30.160.60">
    <property type="entry name" value="Classic Zinc Finger"/>
    <property type="match status" value="4"/>
</dbReference>
<keyword evidence="6" id="KW-0862">Zinc</keyword>
<evidence type="ECO:0000256" key="12">
    <source>
        <dbReference type="SAM" id="Coils"/>
    </source>
</evidence>
<evidence type="ECO:0000256" key="5">
    <source>
        <dbReference type="ARBA" id="ARBA00022771"/>
    </source>
</evidence>
<evidence type="ECO:0000256" key="8">
    <source>
        <dbReference type="ARBA" id="ARBA00023125"/>
    </source>
</evidence>
<dbReference type="GO" id="GO:0003677">
    <property type="term" value="F:DNA binding"/>
    <property type="evidence" value="ECO:0007669"/>
    <property type="project" value="UniProtKB-KW"/>
</dbReference>
<dbReference type="PANTHER" id="PTHR16515">
    <property type="entry name" value="PR DOMAIN ZINC FINGER PROTEIN"/>
    <property type="match status" value="1"/>
</dbReference>
<feature type="domain" description="C2H2-type" evidence="13">
    <location>
        <begin position="396"/>
        <end position="423"/>
    </location>
</feature>
<proteinExistence type="predicted"/>
<dbReference type="SMART" id="SM00355">
    <property type="entry name" value="ZnF_C2H2"/>
    <property type="match status" value="4"/>
</dbReference>
<evidence type="ECO:0000256" key="11">
    <source>
        <dbReference type="PROSITE-ProRule" id="PRU00042"/>
    </source>
</evidence>
<evidence type="ECO:0000256" key="6">
    <source>
        <dbReference type="ARBA" id="ARBA00022833"/>
    </source>
</evidence>
<dbReference type="PANTHER" id="PTHR16515:SF49">
    <property type="entry name" value="GASTRULA ZINC FINGER PROTEIN XLCGF49.1-LIKE-RELATED"/>
    <property type="match status" value="1"/>
</dbReference>